<name>A0A0F9KQ58_9ZZZZ</name>
<protein>
    <submittedName>
        <fullName evidence="1">Uncharacterized protein</fullName>
    </submittedName>
</protein>
<dbReference type="Gene3D" id="3.90.920.10">
    <property type="entry name" value="DNA primase, PRIM domain"/>
    <property type="match status" value="1"/>
</dbReference>
<reference evidence="1" key="1">
    <citation type="journal article" date="2015" name="Nature">
        <title>Complex archaea that bridge the gap between prokaryotes and eukaryotes.</title>
        <authorList>
            <person name="Spang A."/>
            <person name="Saw J.H."/>
            <person name="Jorgensen S.L."/>
            <person name="Zaremba-Niedzwiedzka K."/>
            <person name="Martijn J."/>
            <person name="Lind A.E."/>
            <person name="van Eijk R."/>
            <person name="Schleper C."/>
            <person name="Guy L."/>
            <person name="Ettema T.J."/>
        </authorList>
    </citation>
    <scope>NUCLEOTIDE SEQUENCE</scope>
</reference>
<evidence type="ECO:0000313" key="1">
    <source>
        <dbReference type="EMBL" id="KKM84284.1"/>
    </source>
</evidence>
<sequence>MSTYFSQKIGYLIEDFLNKKFDFQQIKKDIIDKLDSICKKKVFWNTIKELRMAITITAPDMEAIMSCSKIKSHEFTAVIERVAGMVKSSITIVANKIAHTINYYKHFKQFISIQHRIQYTEDDLDNSQRKDIIIMNFKTKGLEIEDIIAFFNLWDIQELTLATSIKVEFHTTKNGGSREVLLLSSDLEKKELAELQDFLAIEDSRILQHQAYFKILKNYMFPEGYRSSAEITLDVAQENLTPKKRRTITYDGGRKNKFHEVITKLTPFKTYRQIIKDNNISGIYCSVRSTNDEILYMLIDLDVPSVFFKMFPKQVVWDLILNIADALKSVVSRLGLPRFRINYSGSKGIHIYWALESGAIADFESRVNLPELSSSSIPGMRTLKREKISSLKDGFKFTKTLLQSILLHTVYQGKIKIPQEIIQKLKIYHPYQIFRLSPDSKNCISILLDTSSQAKGVFRLFSPHPSSRLVSIPLSDFNTEDIILEKYRNYQEVLNDAKIENVLDNLRKMKLIYICKSLKKSQEKILDNYYVLTHYFRLFRSFCVSE</sequence>
<proteinExistence type="predicted"/>
<accession>A0A0F9KQ58</accession>
<gene>
    <name evidence="1" type="ORF">LCGC14_1300730</name>
</gene>
<dbReference type="AlphaFoldDB" id="A0A0F9KQ58"/>
<comment type="caution">
    <text evidence="1">The sequence shown here is derived from an EMBL/GenBank/DDBJ whole genome shotgun (WGS) entry which is preliminary data.</text>
</comment>
<dbReference type="EMBL" id="LAZR01007591">
    <property type="protein sequence ID" value="KKM84284.1"/>
    <property type="molecule type" value="Genomic_DNA"/>
</dbReference>
<organism evidence="1">
    <name type="scientific">marine sediment metagenome</name>
    <dbReference type="NCBI Taxonomy" id="412755"/>
    <lineage>
        <taxon>unclassified sequences</taxon>
        <taxon>metagenomes</taxon>
        <taxon>ecological metagenomes</taxon>
    </lineage>
</organism>